<dbReference type="Proteomes" id="UP000032544">
    <property type="component" value="Unassembled WGS sequence"/>
</dbReference>
<dbReference type="STRING" id="1544798.LH29_20505"/>
<sequence length="251" mass="28942">MPFYKFENGKVFYEIFGEGEPLLLIHGNSVSSRMFHPIIKLYADNYKVILFDFPGHGKSSRLEKFETDFWYYNSKVSNALLEELNLKNVNVIGTSGGALVGINLALEHPDKVKFLVADSFEGESSLETFVKTIREDRERDKKIEEAQFFWKDMHGTDWEKVVDMDTNVNIEFAKTGNSFFHKSISELDVPTLLTGSLEDEYCNHLDKIFEGLKDKNTALKIHIFEKGNHPAMFSNHEEFFKIASEFIAKKM</sequence>
<accession>A0A0D8J6P3</accession>
<evidence type="ECO:0000313" key="2">
    <source>
        <dbReference type="EMBL" id="KJF42186.1"/>
    </source>
</evidence>
<comment type="caution">
    <text evidence="2">The sequence shown here is derived from an EMBL/GenBank/DDBJ whole genome shotgun (WGS) entry which is preliminary data.</text>
</comment>
<organism evidence="2 3">
    <name type="scientific">Draconibacterium sediminis</name>
    <dbReference type="NCBI Taxonomy" id="1544798"/>
    <lineage>
        <taxon>Bacteria</taxon>
        <taxon>Pseudomonadati</taxon>
        <taxon>Bacteroidota</taxon>
        <taxon>Bacteroidia</taxon>
        <taxon>Marinilabiliales</taxon>
        <taxon>Prolixibacteraceae</taxon>
        <taxon>Draconibacterium</taxon>
    </lineage>
</organism>
<dbReference type="SUPFAM" id="SSF53474">
    <property type="entry name" value="alpha/beta-Hydrolases"/>
    <property type="match status" value="1"/>
</dbReference>
<evidence type="ECO:0000259" key="1">
    <source>
        <dbReference type="Pfam" id="PF00561"/>
    </source>
</evidence>
<gene>
    <name evidence="2" type="ORF">LH29_20505</name>
</gene>
<dbReference type="InterPro" id="IPR050266">
    <property type="entry name" value="AB_hydrolase_sf"/>
</dbReference>
<feature type="domain" description="AB hydrolase-1" evidence="1">
    <location>
        <begin position="21"/>
        <end position="142"/>
    </location>
</feature>
<dbReference type="PANTHER" id="PTHR43798">
    <property type="entry name" value="MONOACYLGLYCEROL LIPASE"/>
    <property type="match status" value="1"/>
</dbReference>
<dbReference type="PRINTS" id="PR00111">
    <property type="entry name" value="ABHYDROLASE"/>
</dbReference>
<keyword evidence="3" id="KW-1185">Reference proteome</keyword>
<dbReference type="InterPro" id="IPR000073">
    <property type="entry name" value="AB_hydrolase_1"/>
</dbReference>
<reference evidence="2 3" key="1">
    <citation type="submission" date="2014-09" db="EMBL/GenBank/DDBJ databases">
        <title>Draft Genome Sequence of Draconibacterium sp. JN14CK-3.</title>
        <authorList>
            <person name="Dong C."/>
            <person name="Lai Q."/>
            <person name="Shao Z."/>
        </authorList>
    </citation>
    <scope>NUCLEOTIDE SEQUENCE [LARGE SCALE GENOMIC DNA]</scope>
    <source>
        <strain evidence="2 3">JN14CK-3</strain>
    </source>
</reference>
<dbReference type="OrthoDB" id="2247630at2"/>
<dbReference type="AlphaFoldDB" id="A0A0D8J6P3"/>
<protein>
    <recommendedName>
        <fullName evidence="1">AB hydrolase-1 domain-containing protein</fullName>
    </recommendedName>
</protein>
<dbReference type="RefSeq" id="WP_045032959.1">
    <property type="nucleotide sequence ID" value="NZ_JRHC01000006.1"/>
</dbReference>
<proteinExistence type="predicted"/>
<dbReference type="InterPro" id="IPR029058">
    <property type="entry name" value="AB_hydrolase_fold"/>
</dbReference>
<dbReference type="Pfam" id="PF00561">
    <property type="entry name" value="Abhydrolase_1"/>
    <property type="match status" value="1"/>
</dbReference>
<name>A0A0D8J6P3_9BACT</name>
<dbReference type="EMBL" id="JRHC01000006">
    <property type="protein sequence ID" value="KJF42186.1"/>
    <property type="molecule type" value="Genomic_DNA"/>
</dbReference>
<evidence type="ECO:0000313" key="3">
    <source>
        <dbReference type="Proteomes" id="UP000032544"/>
    </source>
</evidence>
<dbReference type="Gene3D" id="3.40.50.1820">
    <property type="entry name" value="alpha/beta hydrolase"/>
    <property type="match status" value="1"/>
</dbReference>